<evidence type="ECO:0000313" key="1">
    <source>
        <dbReference type="EMBL" id="CAK0857668.1"/>
    </source>
</evidence>
<sequence>MPKDAWQAAQAAEQAYGAATKSSQRTAAAVLRCRADRGEQITLHAQAETAYKASLATLHTEQQGILETAKPKGHSSNNLIIGNDIFETTEKKTFAQYRAEFEQAHPALETSVKKLQAFTDDIEAFNTERIA</sequence>
<name>A0ABN9UFY4_9DINO</name>
<dbReference type="Proteomes" id="UP001189429">
    <property type="component" value="Unassembled WGS sequence"/>
</dbReference>
<protein>
    <submittedName>
        <fullName evidence="1">Uncharacterized protein</fullName>
    </submittedName>
</protein>
<comment type="caution">
    <text evidence="1">The sequence shown here is derived from an EMBL/GenBank/DDBJ whole genome shotgun (WGS) entry which is preliminary data.</text>
</comment>
<proteinExistence type="predicted"/>
<gene>
    <name evidence="1" type="ORF">PCOR1329_LOCUS47708</name>
</gene>
<accession>A0ABN9UFY4</accession>
<reference evidence="1" key="1">
    <citation type="submission" date="2023-10" db="EMBL/GenBank/DDBJ databases">
        <authorList>
            <person name="Chen Y."/>
            <person name="Shah S."/>
            <person name="Dougan E. K."/>
            <person name="Thang M."/>
            <person name="Chan C."/>
        </authorList>
    </citation>
    <scope>NUCLEOTIDE SEQUENCE [LARGE SCALE GENOMIC DNA]</scope>
</reference>
<organism evidence="1 2">
    <name type="scientific">Prorocentrum cordatum</name>
    <dbReference type="NCBI Taxonomy" id="2364126"/>
    <lineage>
        <taxon>Eukaryota</taxon>
        <taxon>Sar</taxon>
        <taxon>Alveolata</taxon>
        <taxon>Dinophyceae</taxon>
        <taxon>Prorocentrales</taxon>
        <taxon>Prorocentraceae</taxon>
        <taxon>Prorocentrum</taxon>
    </lineage>
</organism>
<evidence type="ECO:0000313" key="2">
    <source>
        <dbReference type="Proteomes" id="UP001189429"/>
    </source>
</evidence>
<dbReference type="EMBL" id="CAUYUJ010015749">
    <property type="protein sequence ID" value="CAK0857668.1"/>
    <property type="molecule type" value="Genomic_DNA"/>
</dbReference>
<keyword evidence="2" id="KW-1185">Reference proteome</keyword>